<dbReference type="EMBL" id="AK374509">
    <property type="protein sequence ID" value="BAK05705.1"/>
    <property type="molecule type" value="mRNA"/>
</dbReference>
<evidence type="ECO:0000256" key="7">
    <source>
        <dbReference type="SAM" id="Phobius"/>
    </source>
</evidence>
<keyword evidence="4 7" id="KW-0812">Transmembrane</keyword>
<dbReference type="InterPro" id="IPR045035">
    <property type="entry name" value="YSL-like"/>
</dbReference>
<keyword evidence="5 7" id="KW-1133">Transmembrane helix</keyword>
<dbReference type="GO" id="GO:0035673">
    <property type="term" value="F:oligopeptide transmembrane transporter activity"/>
    <property type="evidence" value="ECO:0007669"/>
    <property type="project" value="InterPro"/>
</dbReference>
<proteinExistence type="evidence at transcript level"/>
<dbReference type="PANTHER" id="PTHR31645:SF48">
    <property type="entry name" value="METAL-NICOTIANAMINE TRANSPORTER YSL17-RELATED"/>
    <property type="match status" value="1"/>
</dbReference>
<evidence type="ECO:0000313" key="8">
    <source>
        <dbReference type="EMBL" id="BAK05705.1"/>
    </source>
</evidence>
<evidence type="ECO:0000256" key="6">
    <source>
        <dbReference type="ARBA" id="ARBA00023136"/>
    </source>
</evidence>
<dbReference type="Pfam" id="PF03169">
    <property type="entry name" value="OPT"/>
    <property type="match status" value="1"/>
</dbReference>
<evidence type="ECO:0000256" key="1">
    <source>
        <dbReference type="ARBA" id="ARBA00004141"/>
    </source>
</evidence>
<feature type="transmembrane region" description="Helical" evidence="7">
    <location>
        <begin position="69"/>
        <end position="87"/>
    </location>
</feature>
<evidence type="ECO:0000256" key="2">
    <source>
        <dbReference type="ARBA" id="ARBA00010276"/>
    </source>
</evidence>
<protein>
    <submittedName>
        <fullName evidence="8">Predicted protein</fullName>
    </submittedName>
</protein>
<accession>F2EED3</accession>
<feature type="transmembrane region" description="Helical" evidence="7">
    <location>
        <begin position="395"/>
        <end position="413"/>
    </location>
</feature>
<name>F2EED3_HORVV</name>
<feature type="transmembrane region" description="Helical" evidence="7">
    <location>
        <begin position="312"/>
        <end position="337"/>
    </location>
</feature>
<feature type="transmembrane region" description="Helical" evidence="7">
    <location>
        <begin position="238"/>
        <end position="258"/>
    </location>
</feature>
<feature type="transmembrane region" description="Helical" evidence="7">
    <location>
        <begin position="511"/>
        <end position="529"/>
    </location>
</feature>
<keyword evidence="6 7" id="KW-0472">Membrane</keyword>
<comment type="subcellular location">
    <subcellularLocation>
        <location evidence="1">Membrane</location>
        <topology evidence="1">Multi-pass membrane protein</topology>
    </subcellularLocation>
</comment>
<evidence type="ECO:0000256" key="5">
    <source>
        <dbReference type="ARBA" id="ARBA00022989"/>
    </source>
</evidence>
<feature type="transmembrane region" description="Helical" evidence="7">
    <location>
        <begin position="419"/>
        <end position="438"/>
    </location>
</feature>
<dbReference type="InterPro" id="IPR004813">
    <property type="entry name" value="OPT"/>
</dbReference>
<evidence type="ECO:0000256" key="4">
    <source>
        <dbReference type="ARBA" id="ARBA00022692"/>
    </source>
</evidence>
<organism evidence="8">
    <name type="scientific">Hordeum vulgare subsp. vulgare</name>
    <name type="common">Domesticated barley</name>
    <dbReference type="NCBI Taxonomy" id="112509"/>
    <lineage>
        <taxon>Eukaryota</taxon>
        <taxon>Viridiplantae</taxon>
        <taxon>Streptophyta</taxon>
        <taxon>Embryophyta</taxon>
        <taxon>Tracheophyta</taxon>
        <taxon>Spermatophyta</taxon>
        <taxon>Magnoliopsida</taxon>
        <taxon>Liliopsida</taxon>
        <taxon>Poales</taxon>
        <taxon>Poaceae</taxon>
        <taxon>BOP clade</taxon>
        <taxon>Pooideae</taxon>
        <taxon>Triticodae</taxon>
        <taxon>Triticeae</taxon>
        <taxon>Hordeinae</taxon>
        <taxon>Hordeum</taxon>
    </lineage>
</organism>
<dbReference type="NCBIfam" id="TIGR00728">
    <property type="entry name" value="OPT_sfam"/>
    <property type="match status" value="1"/>
</dbReference>
<dbReference type="AlphaFoldDB" id="F2EED3"/>
<keyword evidence="3" id="KW-0813">Transport</keyword>
<feature type="transmembrane region" description="Helical" evidence="7">
    <location>
        <begin position="470"/>
        <end position="490"/>
    </location>
</feature>
<evidence type="ECO:0000256" key="3">
    <source>
        <dbReference type="ARBA" id="ARBA00022448"/>
    </source>
</evidence>
<dbReference type="GO" id="GO:0016020">
    <property type="term" value="C:membrane"/>
    <property type="evidence" value="ECO:0007669"/>
    <property type="project" value="UniProtKB-SubCell"/>
</dbReference>
<feature type="transmembrane region" description="Helical" evidence="7">
    <location>
        <begin position="213"/>
        <end position="232"/>
    </location>
</feature>
<comment type="similarity">
    <text evidence="2">Belongs to the YSL (TC 2.A.67.2) family.</text>
</comment>
<feature type="transmembrane region" description="Helical" evidence="7">
    <location>
        <begin position="642"/>
        <end position="665"/>
    </location>
</feature>
<feature type="transmembrane region" description="Helical" evidence="7">
    <location>
        <begin position="107"/>
        <end position="132"/>
    </location>
</feature>
<dbReference type="PANTHER" id="PTHR31645">
    <property type="entry name" value="OLIGOPEPTIDE TRANSPORTER YGL114W-RELATED"/>
    <property type="match status" value="1"/>
</dbReference>
<sequence>MEPSTPPAATHHLWGMEDEHPSTERVFEGEPVPSRSETITVRSVAVSIVLGYTLSVVAMKLALTSGFAPSLAIPSGLLGFFLPRLWVRLMDSCEASQLPFTRQENTVIQTCVVACTSIAYSGGFGTYILGMSKDSAEGGVGGDGLNVEEPHIGRMIVFLLLTSFAGMFAIMPFRNSLIIHRRLTFPSGTATAHLINTMHTPQGAKQASQQVAMLLKTLFGTVAWSIFEWFFSGGEGCGFQAFPVFGLSAFRLGFYFNFSMTNVGVGMFCPYKITISMLAGSLISWGLIWPYIQTKEGDWYPQGLDGDNISGINGYRVFIGISMILADGLLHMLCILVRTLYTMYKQQENPQPRQSSNGQPFQCLSAVLDRTAYSFDDRRRTQVFLRDRIPTMAPVIGYMVLSLISTVVIPQLYPQLRYHHVAFAYIIAPVFAFCNAYGNGITDMNMATTYGKIAMLIFSSWVGLRDGGVVAGLAACAIIVSNVSTASHLMQDHKTGYITLTSPHTITICQAAGTALGCVVNPVIFWVFYRVYNSGAHDDRNSIGPYAKVYRGISVLGMTENGLPKHTMLLCKIFLALALSISVLREVSTHRRWRVRRYIPSTIGMAVAFFVPPTIPVGMVLGSAVIYLWGRCDRDDMRLMSPAVACGLICGDGFGSLLSSMLTLLKATPPICIMFVSRGVNQSLDAFLAANGMPS</sequence>
<feature type="transmembrane region" description="Helical" evidence="7">
    <location>
        <begin position="270"/>
        <end position="292"/>
    </location>
</feature>
<feature type="transmembrane region" description="Helical" evidence="7">
    <location>
        <begin position="605"/>
        <end position="630"/>
    </location>
</feature>
<feature type="transmembrane region" description="Helical" evidence="7">
    <location>
        <begin position="152"/>
        <end position="173"/>
    </location>
</feature>
<reference evidence="8" key="1">
    <citation type="journal article" date="2011" name="Plant Physiol.">
        <title>Comprehensive sequence analysis of 24,783 barley full-length cDNAs derived from 12 clone libraries.</title>
        <authorList>
            <person name="Matsumoto T."/>
            <person name="Tanaka T."/>
            <person name="Sakai H."/>
            <person name="Amano N."/>
            <person name="Kanamori H."/>
            <person name="Kurita K."/>
            <person name="Kikuta A."/>
            <person name="Kamiya K."/>
            <person name="Yamamoto M."/>
            <person name="Ikawa H."/>
            <person name="Fujii N."/>
            <person name="Hori K."/>
            <person name="Itoh T."/>
            <person name="Sato K."/>
        </authorList>
    </citation>
    <scope>NUCLEOTIDE SEQUENCE</scope>
    <source>
        <tissue evidence="8">Flower</tissue>
    </source>
</reference>